<dbReference type="PROSITE" id="PS50853">
    <property type="entry name" value="FN3"/>
    <property type="match status" value="1"/>
</dbReference>
<dbReference type="Proteomes" id="UP000596742">
    <property type="component" value="Unassembled WGS sequence"/>
</dbReference>
<dbReference type="InterPro" id="IPR003598">
    <property type="entry name" value="Ig_sub2"/>
</dbReference>
<feature type="domain" description="Fibronectin type-III" evidence="13">
    <location>
        <begin position="234"/>
        <end position="328"/>
    </location>
</feature>
<proteinExistence type="inferred from homology"/>
<dbReference type="FunFam" id="2.60.40.10:FF:000031">
    <property type="entry name" value="Myosin-binding protein C, slow type"/>
    <property type="match status" value="1"/>
</dbReference>
<reference evidence="14" key="1">
    <citation type="submission" date="2018-11" db="EMBL/GenBank/DDBJ databases">
        <authorList>
            <person name="Alioto T."/>
            <person name="Alioto T."/>
        </authorList>
    </citation>
    <scope>NUCLEOTIDE SEQUENCE</scope>
</reference>
<keyword evidence="3 14" id="KW-0808">Transferase</keyword>
<dbReference type="CDD" id="cd14103">
    <property type="entry name" value="STKc_MLCK"/>
    <property type="match status" value="1"/>
</dbReference>
<dbReference type="SMART" id="SM00220">
    <property type="entry name" value="S_TKc"/>
    <property type="match status" value="1"/>
</dbReference>
<keyword evidence="8" id="KW-0393">Immunoglobulin domain</keyword>
<dbReference type="InterPro" id="IPR013098">
    <property type="entry name" value="Ig_I-set"/>
</dbReference>
<dbReference type="GO" id="GO:0005524">
    <property type="term" value="F:ATP binding"/>
    <property type="evidence" value="ECO:0007669"/>
    <property type="project" value="UniProtKB-UniRule"/>
</dbReference>
<dbReference type="InterPro" id="IPR036179">
    <property type="entry name" value="Ig-like_dom_sf"/>
</dbReference>
<dbReference type="FunFam" id="2.60.40.10:FF:000107">
    <property type="entry name" value="Myosin, light chain kinase a"/>
    <property type="match status" value="1"/>
</dbReference>
<evidence type="ECO:0000256" key="10">
    <source>
        <dbReference type="SAM" id="MobiDB-lite"/>
    </source>
</evidence>
<evidence type="ECO:0000259" key="11">
    <source>
        <dbReference type="PROSITE" id="PS50011"/>
    </source>
</evidence>
<dbReference type="AlphaFoldDB" id="A0A8B6CKG2"/>
<feature type="domain" description="Ig-like" evidence="12">
    <location>
        <begin position="718"/>
        <end position="808"/>
    </location>
</feature>
<dbReference type="FunFam" id="1.10.510.10:FF:000594">
    <property type="entry name" value="Myosin light chain kinase isoform-III"/>
    <property type="match status" value="1"/>
</dbReference>
<keyword evidence="2" id="KW-0723">Serine/threonine-protein kinase</keyword>
<feature type="compositionally biased region" description="Basic and acidic residues" evidence="10">
    <location>
        <begin position="658"/>
        <end position="668"/>
    </location>
</feature>
<dbReference type="SMART" id="SM00409">
    <property type="entry name" value="IG"/>
    <property type="match status" value="2"/>
</dbReference>
<comment type="caution">
    <text evidence="14">The sequence shown here is derived from an EMBL/GenBank/DDBJ whole genome shotgun (WGS) entry which is preliminary data.</text>
</comment>
<comment type="similarity">
    <text evidence="1">Belongs to the protein kinase superfamily. CAMK Ser/Thr protein kinase family.</text>
</comment>
<accession>A0A8B6CKG2</accession>
<dbReference type="Pfam" id="PF00041">
    <property type="entry name" value="fn3"/>
    <property type="match status" value="1"/>
</dbReference>
<dbReference type="PROSITE" id="PS50835">
    <property type="entry name" value="IG_LIKE"/>
    <property type="match status" value="2"/>
</dbReference>
<dbReference type="SMART" id="SM00408">
    <property type="entry name" value="IGc2"/>
    <property type="match status" value="2"/>
</dbReference>
<feature type="compositionally biased region" description="Acidic residues" evidence="10">
    <location>
        <begin position="673"/>
        <end position="694"/>
    </location>
</feature>
<dbReference type="InterPro" id="IPR013783">
    <property type="entry name" value="Ig-like_fold"/>
</dbReference>
<dbReference type="Gene3D" id="3.30.200.20">
    <property type="entry name" value="Phosphorylase Kinase, domain 1"/>
    <property type="match status" value="1"/>
</dbReference>
<dbReference type="PROSITE" id="PS00107">
    <property type="entry name" value="PROTEIN_KINASE_ATP"/>
    <property type="match status" value="1"/>
</dbReference>
<evidence type="ECO:0000256" key="6">
    <source>
        <dbReference type="ARBA" id="ARBA00022777"/>
    </source>
</evidence>
<dbReference type="Gene3D" id="2.60.40.10">
    <property type="entry name" value="Immunoglobulins"/>
    <property type="match status" value="4"/>
</dbReference>
<keyword evidence="7 9" id="KW-0067">ATP-binding</keyword>
<dbReference type="PANTHER" id="PTHR47633">
    <property type="entry name" value="IMMUNOGLOBULIN"/>
    <property type="match status" value="1"/>
</dbReference>
<dbReference type="SUPFAM" id="SSF56112">
    <property type="entry name" value="Protein kinase-like (PK-like)"/>
    <property type="match status" value="1"/>
</dbReference>
<name>A0A8B6CKG2_MYTGA</name>
<dbReference type="GO" id="GO:0030017">
    <property type="term" value="C:sarcomere"/>
    <property type="evidence" value="ECO:0007669"/>
    <property type="project" value="UniProtKB-ARBA"/>
</dbReference>
<dbReference type="InterPro" id="IPR007110">
    <property type="entry name" value="Ig-like_dom"/>
</dbReference>
<dbReference type="CDD" id="cd00063">
    <property type="entry name" value="FN3"/>
    <property type="match status" value="1"/>
</dbReference>
<keyword evidence="15" id="KW-1185">Reference proteome</keyword>
<evidence type="ECO:0000256" key="2">
    <source>
        <dbReference type="ARBA" id="ARBA00022527"/>
    </source>
</evidence>
<gene>
    <name evidence="14" type="ORF">MGAL_10B088404</name>
</gene>
<evidence type="ECO:0000256" key="1">
    <source>
        <dbReference type="ARBA" id="ARBA00006692"/>
    </source>
</evidence>
<keyword evidence="6 14" id="KW-0418">Kinase</keyword>
<dbReference type="InterPro" id="IPR003599">
    <property type="entry name" value="Ig_sub"/>
</dbReference>
<evidence type="ECO:0000313" key="15">
    <source>
        <dbReference type="Proteomes" id="UP000596742"/>
    </source>
</evidence>
<evidence type="ECO:0000259" key="13">
    <source>
        <dbReference type="PROSITE" id="PS50853"/>
    </source>
</evidence>
<protein>
    <submittedName>
        <fullName evidence="14">Myosin-light-chain kinase</fullName>
        <ecNumber evidence="14">2.7.11.18</ecNumber>
    </submittedName>
</protein>
<dbReference type="InterPro" id="IPR008271">
    <property type="entry name" value="Ser/Thr_kinase_AS"/>
</dbReference>
<dbReference type="EC" id="2.7.11.18" evidence="14"/>
<keyword evidence="5 9" id="KW-0547">Nucleotide-binding</keyword>
<dbReference type="PROSITE" id="PS00108">
    <property type="entry name" value="PROTEIN_KINASE_ST"/>
    <property type="match status" value="1"/>
</dbReference>
<evidence type="ECO:0000256" key="7">
    <source>
        <dbReference type="ARBA" id="ARBA00022840"/>
    </source>
</evidence>
<evidence type="ECO:0000313" key="14">
    <source>
        <dbReference type="EMBL" id="VDI05636.1"/>
    </source>
</evidence>
<dbReference type="Pfam" id="PF07679">
    <property type="entry name" value="I-set"/>
    <property type="match status" value="3"/>
</dbReference>
<feature type="region of interest" description="Disordered" evidence="10">
    <location>
        <begin position="47"/>
        <end position="94"/>
    </location>
</feature>
<evidence type="ECO:0000256" key="8">
    <source>
        <dbReference type="ARBA" id="ARBA00023319"/>
    </source>
</evidence>
<feature type="binding site" evidence="9">
    <location>
        <position position="391"/>
    </location>
    <ligand>
        <name>ATP</name>
        <dbReference type="ChEBI" id="CHEBI:30616"/>
    </ligand>
</feature>
<feature type="region of interest" description="Disordered" evidence="10">
    <location>
        <begin position="655"/>
        <end position="694"/>
    </location>
</feature>
<dbReference type="Pfam" id="PF00069">
    <property type="entry name" value="Pkinase"/>
    <property type="match status" value="1"/>
</dbReference>
<dbReference type="SUPFAM" id="SSF48726">
    <property type="entry name" value="Immunoglobulin"/>
    <property type="match status" value="3"/>
</dbReference>
<dbReference type="GO" id="GO:0004687">
    <property type="term" value="F:myosin light chain kinase activity"/>
    <property type="evidence" value="ECO:0007669"/>
    <property type="project" value="UniProtKB-EC"/>
</dbReference>
<dbReference type="Gene3D" id="1.10.510.10">
    <property type="entry name" value="Transferase(Phosphotransferase) domain 1"/>
    <property type="match status" value="1"/>
</dbReference>
<dbReference type="InterPro" id="IPR011009">
    <property type="entry name" value="Kinase-like_dom_sf"/>
</dbReference>
<dbReference type="InterPro" id="IPR036116">
    <property type="entry name" value="FN3_sf"/>
</dbReference>
<feature type="compositionally biased region" description="Polar residues" evidence="10">
    <location>
        <begin position="61"/>
        <end position="94"/>
    </location>
</feature>
<organism evidence="14 15">
    <name type="scientific">Mytilus galloprovincialis</name>
    <name type="common">Mediterranean mussel</name>
    <dbReference type="NCBI Taxonomy" id="29158"/>
    <lineage>
        <taxon>Eukaryota</taxon>
        <taxon>Metazoa</taxon>
        <taxon>Spiralia</taxon>
        <taxon>Lophotrochozoa</taxon>
        <taxon>Mollusca</taxon>
        <taxon>Bivalvia</taxon>
        <taxon>Autobranchia</taxon>
        <taxon>Pteriomorphia</taxon>
        <taxon>Mytilida</taxon>
        <taxon>Mytiloidea</taxon>
        <taxon>Mytilidae</taxon>
        <taxon>Mytilinae</taxon>
        <taxon>Mytilus</taxon>
    </lineage>
</organism>
<keyword evidence="4" id="KW-0677">Repeat</keyword>
<dbReference type="PANTHER" id="PTHR47633:SF7">
    <property type="entry name" value="TITIN HOMOLOG"/>
    <property type="match status" value="1"/>
</dbReference>
<dbReference type="InterPro" id="IPR000719">
    <property type="entry name" value="Prot_kinase_dom"/>
</dbReference>
<feature type="domain" description="Ig-like" evidence="12">
    <location>
        <begin position="138"/>
        <end position="227"/>
    </location>
</feature>
<dbReference type="SUPFAM" id="SSF49265">
    <property type="entry name" value="Fibronectin type III"/>
    <property type="match status" value="1"/>
</dbReference>
<dbReference type="FunFam" id="3.30.200.20:FF:000042">
    <property type="entry name" value="Aurora kinase A"/>
    <property type="match status" value="1"/>
</dbReference>
<dbReference type="InterPro" id="IPR017441">
    <property type="entry name" value="Protein_kinase_ATP_BS"/>
</dbReference>
<evidence type="ECO:0000256" key="4">
    <source>
        <dbReference type="ARBA" id="ARBA00022737"/>
    </source>
</evidence>
<dbReference type="SMART" id="SM00060">
    <property type="entry name" value="FN3"/>
    <property type="match status" value="1"/>
</dbReference>
<evidence type="ECO:0000256" key="3">
    <source>
        <dbReference type="ARBA" id="ARBA00022679"/>
    </source>
</evidence>
<feature type="domain" description="Protein kinase" evidence="11">
    <location>
        <begin position="362"/>
        <end position="617"/>
    </location>
</feature>
<dbReference type="EMBL" id="UYJE01001835">
    <property type="protein sequence ID" value="VDI05636.1"/>
    <property type="molecule type" value="Genomic_DNA"/>
</dbReference>
<dbReference type="InterPro" id="IPR003961">
    <property type="entry name" value="FN3_dom"/>
</dbReference>
<evidence type="ECO:0000256" key="5">
    <source>
        <dbReference type="ARBA" id="ARBA00022741"/>
    </source>
</evidence>
<dbReference type="PROSITE" id="PS50011">
    <property type="entry name" value="PROTEIN_KINASE_DOM"/>
    <property type="match status" value="1"/>
</dbReference>
<sequence length="815" mass="91898">MTYEDNTSTLVIAGAYPEDDGEYVCSATNSLGTARCSCHLYVEECSSNPSNEVTDEEGPSDLSSNQTSTFSSHNPVRKISYSSTETPPYTPSFEQQPITVSQQYEHKTPSMPSVSTSLDESNYDEFEDDFESVQKQAPRIHEISPRNVVTERGQKLQLQVSFTAEPKPVVRWFRDSFEIISNKLYSINTTEHFSRLIIEQVDGGDSGKYNVTVDNDFGSDSIDTTVTVLDVPSPPSKPYATETTLFTVILSWSEPDSDGGSLVKTYKVEMCNAEEEEWQTLSENCSSTSYCATNLAGHNPFFFRVSAKNKIGFSEPSPVSDVIVTKDNHPSHRLSVDSDEEELPFTPRTVVPATEKIFEDHYDKIAEVGKGKFGNVYKCLHKTEKETWAAKVIKCRKKDEKLNVKNEISIMNELTHPKLLMLRDAYETPKSMVLVMEYVGGGELFDRVADEDLELTERDCVHFMRQICEGVRYMHEKSIMHLDLKPENILCVRKDSNLIKIIDFGLARRFTPGESLKVMFGTPEFIAPEVVNYEQIGLQTDIWSLGVICYVLLSGLSPFMGDSDGETLSNVTQGDFDFDDEAFEEISEEARHFIEKCLLKNMKKRITISECIEHKWLAHSERNSSKKLRQSLRNLKQFMARRKWQSDLSVLPVSRSTSRGETDFKGENLESSDTTETDEDVFNQSKDEDEDCEDDNCVNCENNNKHIKTMSSGDTSAPAEIIKDMVDCEAVKGDVVRFDIAVEGHPTPHVEWLHDQSVIKEDSRHSFVASHNGLHSLIIRDICESDEGDYTCKVANDNGEDTCSAELIVYGVNAF</sequence>
<evidence type="ECO:0000259" key="12">
    <source>
        <dbReference type="PROSITE" id="PS50835"/>
    </source>
</evidence>
<evidence type="ECO:0000256" key="9">
    <source>
        <dbReference type="PROSITE-ProRule" id="PRU10141"/>
    </source>
</evidence>